<dbReference type="InterPro" id="IPR011989">
    <property type="entry name" value="ARM-like"/>
</dbReference>
<feature type="compositionally biased region" description="Pro residues" evidence="5">
    <location>
        <begin position="1025"/>
        <end position="1034"/>
    </location>
</feature>
<keyword evidence="4" id="KW-0949">S-adenosyl-L-methionine</keyword>
<feature type="region of interest" description="Disordered" evidence="5">
    <location>
        <begin position="599"/>
        <end position="619"/>
    </location>
</feature>
<dbReference type="SUPFAM" id="SSF53335">
    <property type="entry name" value="S-adenosyl-L-methionine-dependent methyltransferases"/>
    <property type="match status" value="1"/>
</dbReference>
<evidence type="ECO:0008006" key="8">
    <source>
        <dbReference type="Google" id="ProtNLM"/>
    </source>
</evidence>
<dbReference type="InterPro" id="IPR026170">
    <property type="entry name" value="FAM173A/B"/>
</dbReference>
<sequence>MRWQDVYCDHSDDDPFPKMLEEEPDNLLGPYVATEVALVEKALRFAQVGPSDRVLDLGSGDGRLCVAAVQQFGAEAAVGIELDEDLVELSQARAEQCGVSGAGATANSMQGSPTLVIVFLLPEAEQKFQEVLMRLYDAGAGNVIGAVKLLEADTSLMQRTGADRVRMLAKSEWGHGILLREGAPAKLLALLHEGADQSVITAALKALDALCAQYDGREALVLAGAVDKIQEAFDGSWVESEDGRETLAQLLVALKVQQNNGLSHEGSLANPASNQQRKKGLFKGWFCCFHSSVVTDAPLHLACDNVSSKRGGTKPAPVSVLNINVDSSTLRSPNADAAARDLRVVEWVRTGPIKEQPLPHTNSLGSRATQIGEHAEGEEESNQMPSEADEALAASVRAQQFARYNALNLTPSDDNFQSVFRAAPDATTKPAAPDKADKWSITYEDICAAALPDTKPTVGAARETNADLSAQQPHARPAGLPHADAEGGRAAAAAEQVRAHGGRHRRNASRDEGSFEEVLRPLSLPATPAHASEKGYLSGSDDISADEVSDDGSTSLEDMSDGEILTSSPPLALPRPAPKPTGDPRLSLRLYKLVTRSAEVMRTPPKRTKSSKLGGAARPRAPWWLGSASSSPISLAASSPAASVARSVSRLSMRQPPPIARPPSPSNEPAVPAAPRPGPGPAGPTAGGSNAHSVASYLSTFQAAAGKAAREGNSQDAVRAYVAVAGPGQAAQHAAGHSAALSAAAARKSAGDKGPHGLQELKLQQLITPLGDASNRSPPAGPGGSIRGLQSSVGSQAAAQAPRSNKRPSPPSRLPQYQRAPVQGRRDMERPIINTSLPPAPVRGGATSSTRDLDRKSTPARQMFAIISDAITAANEAMNSQPSVSRTTAGPSAGVGAGGVEAPAAAAPAAARLGSGQLGRRASQRPSPVLPRQAALAPASRLALPAAPHLTGLTSIPKLGGGAAGATGSLRTNRITNMGPPPPRVPASSRLPGPPGQLPGPLSRLPGPPGRHPAPPTHIPGSRLPVPPGKPPRSPLAGTRAASAAALELPHRAGHYLPVGVPLHMDGASPPWTPTGFHTSREDLLNSNAATEEECAAEAHSRHLRALVESLASEERGLFSPLDGGPKRPVARRLHNDGPGRAQPPTEPTAQAVTAAGFMSADSVAQMDVDNGIVNTMFNISRSPSEKSSSGDCDAPAFRNPLYSNRGSPSS</sequence>
<protein>
    <recommendedName>
        <fullName evidence="8">Methyltransferase domain-containing protein</fullName>
    </recommendedName>
</protein>
<gene>
    <name evidence="6" type="ORF">COCSUDRAFT_44121</name>
</gene>
<dbReference type="CDD" id="cd02440">
    <property type="entry name" value="AdoMet_MTases"/>
    <property type="match status" value="1"/>
</dbReference>
<dbReference type="Gene3D" id="1.25.10.10">
    <property type="entry name" value="Leucine-rich Repeat Variant"/>
    <property type="match status" value="1"/>
</dbReference>
<dbReference type="EMBL" id="AGSI01000016">
    <property type="protein sequence ID" value="EIE20167.1"/>
    <property type="molecule type" value="Genomic_DNA"/>
</dbReference>
<dbReference type="STRING" id="574566.I0YP48"/>
<evidence type="ECO:0000256" key="4">
    <source>
        <dbReference type="ARBA" id="ARBA00022691"/>
    </source>
</evidence>
<proteinExistence type="inferred from homology"/>
<evidence type="ECO:0000256" key="3">
    <source>
        <dbReference type="ARBA" id="ARBA00022679"/>
    </source>
</evidence>
<dbReference type="Proteomes" id="UP000007264">
    <property type="component" value="Unassembled WGS sequence"/>
</dbReference>
<dbReference type="Gene3D" id="3.40.50.150">
    <property type="entry name" value="Vaccinia Virus protein VP39"/>
    <property type="match status" value="1"/>
</dbReference>
<evidence type="ECO:0000313" key="7">
    <source>
        <dbReference type="Proteomes" id="UP000007264"/>
    </source>
</evidence>
<feature type="compositionally biased region" description="Polar residues" evidence="5">
    <location>
        <begin position="1181"/>
        <end position="1191"/>
    </location>
</feature>
<feature type="compositionally biased region" description="Low complexity" evidence="5">
    <location>
        <begin position="900"/>
        <end position="911"/>
    </location>
</feature>
<feature type="compositionally biased region" description="Pro residues" evidence="5">
    <location>
        <begin position="1006"/>
        <end position="1018"/>
    </location>
</feature>
<feature type="region of interest" description="Disordered" evidence="5">
    <location>
        <begin position="1117"/>
        <end position="1148"/>
    </location>
</feature>
<name>I0YP48_COCSC</name>
<comment type="similarity">
    <text evidence="1">Belongs to the ANT/ATPSC lysine N-methyltransferase family.</text>
</comment>
<accession>I0YP48</accession>
<dbReference type="GO" id="GO:0005739">
    <property type="term" value="C:mitochondrion"/>
    <property type="evidence" value="ECO:0007669"/>
    <property type="project" value="TreeGrafter"/>
</dbReference>
<dbReference type="eggNOG" id="ENOG502S237">
    <property type="taxonomic scope" value="Eukaryota"/>
</dbReference>
<dbReference type="AlphaFoldDB" id="I0YP48"/>
<dbReference type="KEGG" id="csl:COCSUDRAFT_44121"/>
<dbReference type="PANTHER" id="PTHR13610">
    <property type="entry name" value="METHYLTRANSFERASE DOMAIN-CONTAINING PROTEIN"/>
    <property type="match status" value="1"/>
</dbReference>
<feature type="compositionally biased region" description="Polar residues" evidence="5">
    <location>
        <begin position="878"/>
        <end position="888"/>
    </location>
</feature>
<feature type="region of interest" description="Disordered" evidence="5">
    <location>
        <begin position="644"/>
        <end position="692"/>
    </location>
</feature>
<dbReference type="RefSeq" id="XP_005644711.1">
    <property type="nucleotide sequence ID" value="XM_005644654.1"/>
</dbReference>
<keyword evidence="7" id="KW-1185">Reference proteome</keyword>
<evidence type="ECO:0000256" key="5">
    <source>
        <dbReference type="SAM" id="MobiDB-lite"/>
    </source>
</evidence>
<feature type="region of interest" description="Disordered" evidence="5">
    <location>
        <begin position="770"/>
        <end position="858"/>
    </location>
</feature>
<evidence type="ECO:0000313" key="6">
    <source>
        <dbReference type="EMBL" id="EIE20167.1"/>
    </source>
</evidence>
<feature type="compositionally biased region" description="Polar residues" evidence="5">
    <location>
        <begin position="1202"/>
        <end position="1211"/>
    </location>
</feature>
<dbReference type="GeneID" id="17038143"/>
<feature type="compositionally biased region" description="Pro residues" evidence="5">
    <location>
        <begin position="571"/>
        <end position="581"/>
    </location>
</feature>
<dbReference type="GO" id="GO:0032259">
    <property type="term" value="P:methylation"/>
    <property type="evidence" value="ECO:0007669"/>
    <property type="project" value="UniProtKB-KW"/>
</dbReference>
<feature type="compositionally biased region" description="Low complexity" evidence="5">
    <location>
        <begin position="790"/>
        <end position="803"/>
    </location>
</feature>
<keyword evidence="3" id="KW-0808">Transferase</keyword>
<feature type="compositionally biased region" description="Basic and acidic residues" evidence="5">
    <location>
        <begin position="508"/>
        <end position="519"/>
    </location>
</feature>
<organism evidence="6 7">
    <name type="scientific">Coccomyxa subellipsoidea (strain C-169)</name>
    <name type="common">Green microalga</name>
    <dbReference type="NCBI Taxonomy" id="574566"/>
    <lineage>
        <taxon>Eukaryota</taxon>
        <taxon>Viridiplantae</taxon>
        <taxon>Chlorophyta</taxon>
        <taxon>core chlorophytes</taxon>
        <taxon>Trebouxiophyceae</taxon>
        <taxon>Trebouxiophyceae incertae sedis</taxon>
        <taxon>Coccomyxaceae</taxon>
        <taxon>Coccomyxa</taxon>
        <taxon>Coccomyxa subellipsoidea</taxon>
    </lineage>
</organism>
<dbReference type="OrthoDB" id="66144at2759"/>
<evidence type="ECO:0000256" key="2">
    <source>
        <dbReference type="ARBA" id="ARBA00022603"/>
    </source>
</evidence>
<feature type="compositionally biased region" description="Pro residues" evidence="5">
    <location>
        <begin position="655"/>
        <end position="682"/>
    </location>
</feature>
<dbReference type="GO" id="GO:1905706">
    <property type="term" value="P:regulation of mitochondrial ATP synthesis coupled proton transport"/>
    <property type="evidence" value="ECO:0007669"/>
    <property type="project" value="TreeGrafter"/>
</dbReference>
<dbReference type="InterPro" id="IPR029063">
    <property type="entry name" value="SAM-dependent_MTases_sf"/>
</dbReference>
<keyword evidence="2" id="KW-0489">Methyltransferase</keyword>
<feature type="region of interest" description="Disordered" evidence="5">
    <location>
        <begin position="952"/>
        <end position="1042"/>
    </location>
</feature>
<feature type="region of interest" description="Disordered" evidence="5">
    <location>
        <begin position="1181"/>
        <end position="1211"/>
    </location>
</feature>
<dbReference type="GO" id="GO:0016279">
    <property type="term" value="F:protein-lysine N-methyltransferase activity"/>
    <property type="evidence" value="ECO:0007669"/>
    <property type="project" value="InterPro"/>
</dbReference>
<comment type="caution">
    <text evidence="6">The sequence shown here is derived from an EMBL/GenBank/DDBJ whole genome shotgun (WGS) entry which is preliminary data.</text>
</comment>
<feature type="region of interest" description="Disordered" evidence="5">
    <location>
        <begin position="878"/>
        <end position="934"/>
    </location>
</feature>
<evidence type="ECO:0000256" key="1">
    <source>
        <dbReference type="ARBA" id="ARBA00010633"/>
    </source>
</evidence>
<feature type="region of interest" description="Disordered" evidence="5">
    <location>
        <begin position="468"/>
        <end position="586"/>
    </location>
</feature>
<reference evidence="6 7" key="1">
    <citation type="journal article" date="2012" name="Genome Biol.">
        <title>The genome of the polar eukaryotic microalga coccomyxa subellipsoidea reveals traits of cold adaptation.</title>
        <authorList>
            <person name="Blanc G."/>
            <person name="Agarkova I."/>
            <person name="Grimwood J."/>
            <person name="Kuo A."/>
            <person name="Brueggeman A."/>
            <person name="Dunigan D."/>
            <person name="Gurnon J."/>
            <person name="Ladunga I."/>
            <person name="Lindquist E."/>
            <person name="Lucas S."/>
            <person name="Pangilinan J."/>
            <person name="Proschold T."/>
            <person name="Salamov A."/>
            <person name="Schmutz J."/>
            <person name="Weeks D."/>
            <person name="Yamada T."/>
            <person name="Claverie J.M."/>
            <person name="Grigoriev I."/>
            <person name="Van Etten J."/>
            <person name="Lomsadze A."/>
            <person name="Borodovsky M."/>
        </authorList>
    </citation>
    <scope>NUCLEOTIDE SEQUENCE [LARGE SCALE GENOMIC DNA]</scope>
    <source>
        <strain evidence="6 7">C-169</strain>
    </source>
</reference>
<dbReference type="PANTHER" id="PTHR13610:SF11">
    <property type="entry name" value="METHYLTRANSFERASE DOMAIN-CONTAINING PROTEIN"/>
    <property type="match status" value="1"/>
</dbReference>